<gene>
    <name evidence="1" type="ORF">UFOPK2343_00387</name>
    <name evidence="2" type="ORF">UFOPK2652_00432</name>
    <name evidence="3" type="ORF">UFOPK3128_00519</name>
    <name evidence="4" type="ORF">UFOPK3227_00838</name>
    <name evidence="5" type="ORF">UFOPK3511_00372</name>
    <name evidence="6" type="ORF">UFOPK3880_00322</name>
    <name evidence="7" type="ORF">UFOPK4146_00173</name>
</gene>
<evidence type="ECO:0000313" key="4">
    <source>
        <dbReference type="EMBL" id="CAB4837812.1"/>
    </source>
</evidence>
<dbReference type="EMBL" id="CAEZXD010000006">
    <property type="protein sequence ID" value="CAB4671145.1"/>
    <property type="molecule type" value="Genomic_DNA"/>
</dbReference>
<dbReference type="EMBL" id="CAFAHD010000103">
    <property type="protein sequence ID" value="CAB4837812.1"/>
    <property type="molecule type" value="Genomic_DNA"/>
</dbReference>
<dbReference type="EMBL" id="CAEZYD010000004">
    <property type="protein sequence ID" value="CAB4705202.1"/>
    <property type="molecule type" value="Genomic_DNA"/>
</dbReference>
<dbReference type="EMBL" id="CAFBMA010000002">
    <property type="protein sequence ID" value="CAB4890731.1"/>
    <property type="molecule type" value="Genomic_DNA"/>
</dbReference>
<reference evidence="7" key="1">
    <citation type="submission" date="2020-05" db="EMBL/GenBank/DDBJ databases">
        <authorList>
            <person name="Chiriac C."/>
            <person name="Salcher M."/>
            <person name="Ghai R."/>
            <person name="Kavagutti S V."/>
        </authorList>
    </citation>
    <scope>NUCLEOTIDE SEQUENCE</scope>
</reference>
<accession>A0A6J7QPQ4</accession>
<evidence type="ECO:0000313" key="1">
    <source>
        <dbReference type="EMBL" id="CAB4671145.1"/>
    </source>
</evidence>
<sequence>MNIENYDDFDHDCLVSNSQEVLNLNSLVNDIKVLTDSLAMLDNAISKKDSVSQATALDAINFRVREISKQSLKMSQSNFPIDKILSELSSPTPSAKNLHDSMDTQLESLRKLALSQILTLSLE</sequence>
<proteinExistence type="predicted"/>
<name>A0A6J7QPQ4_9ZZZZ</name>
<dbReference type="EMBL" id="CAFBNU010000002">
    <property type="protein sequence ID" value="CAB4961457.1"/>
    <property type="molecule type" value="Genomic_DNA"/>
</dbReference>
<dbReference type="EMBL" id="CAFBPT010000001">
    <property type="protein sequence ID" value="CAB5019617.1"/>
    <property type="molecule type" value="Genomic_DNA"/>
</dbReference>
<evidence type="ECO:0000313" key="7">
    <source>
        <dbReference type="EMBL" id="CAB5019617.1"/>
    </source>
</evidence>
<dbReference type="AlphaFoldDB" id="A0A6J7QPQ4"/>
<protein>
    <submittedName>
        <fullName evidence="7">Unannotated protein</fullName>
    </submittedName>
</protein>
<evidence type="ECO:0000313" key="6">
    <source>
        <dbReference type="EMBL" id="CAB4961457.1"/>
    </source>
</evidence>
<evidence type="ECO:0000313" key="2">
    <source>
        <dbReference type="EMBL" id="CAB4705202.1"/>
    </source>
</evidence>
<dbReference type="EMBL" id="CAFAAZ010000003">
    <property type="protein sequence ID" value="CAB4817053.1"/>
    <property type="molecule type" value="Genomic_DNA"/>
</dbReference>
<evidence type="ECO:0000313" key="3">
    <source>
        <dbReference type="EMBL" id="CAB4817053.1"/>
    </source>
</evidence>
<evidence type="ECO:0000313" key="5">
    <source>
        <dbReference type="EMBL" id="CAB4890731.1"/>
    </source>
</evidence>
<organism evidence="7">
    <name type="scientific">freshwater metagenome</name>
    <dbReference type="NCBI Taxonomy" id="449393"/>
    <lineage>
        <taxon>unclassified sequences</taxon>
        <taxon>metagenomes</taxon>
        <taxon>ecological metagenomes</taxon>
    </lineage>
</organism>